<dbReference type="AlphaFoldDB" id="A0A7Y0BSP1"/>
<dbReference type="Proteomes" id="UP000583556">
    <property type="component" value="Unassembled WGS sequence"/>
</dbReference>
<accession>A0A7Y0BSP1</accession>
<proteinExistence type="predicted"/>
<keyword evidence="1" id="KW-0472">Membrane</keyword>
<organism evidence="2 3">
    <name type="scientific">Novosphingobium olei</name>
    <dbReference type="NCBI Taxonomy" id="2728851"/>
    <lineage>
        <taxon>Bacteria</taxon>
        <taxon>Pseudomonadati</taxon>
        <taxon>Pseudomonadota</taxon>
        <taxon>Alphaproteobacteria</taxon>
        <taxon>Sphingomonadales</taxon>
        <taxon>Sphingomonadaceae</taxon>
        <taxon>Novosphingobium</taxon>
    </lineage>
</organism>
<keyword evidence="1" id="KW-1133">Transmembrane helix</keyword>
<keyword evidence="3" id="KW-1185">Reference proteome</keyword>
<keyword evidence="1" id="KW-0812">Transmembrane</keyword>
<feature type="transmembrane region" description="Helical" evidence="1">
    <location>
        <begin position="265"/>
        <end position="285"/>
    </location>
</feature>
<gene>
    <name evidence="2" type="ORF">HHL27_18910</name>
</gene>
<feature type="transmembrane region" description="Helical" evidence="1">
    <location>
        <begin position="84"/>
        <end position="110"/>
    </location>
</feature>
<sequence length="287" mass="30543">MGSLLIFISTATVLSGRDPVRWRRALAHPARVSAVLLALLCIMAWAWVLSGAGTGMAISGGLWPRGATSSAMGATTMSGGPLRFVILFAMWWVMMAAMMLPAASPTILLFDRVATQAPGRGKSEWTAAGLFLAGYLLLWGAFSLAIAALQSLLAQSGMMEPMTMALTSSWLAGLLLFCAGIYQLTPAKNACLRQCRNPAVFLSRYYRPGRMGALRMGLIHGAICVGCCWLLMALLFVGGVMNVVWIALLSVLVAFERVSRFGNRIAAFVGICMIGLSVLVWGGAISS</sequence>
<dbReference type="Pfam" id="PF09948">
    <property type="entry name" value="PpoB2"/>
    <property type="match status" value="1"/>
</dbReference>
<name>A0A7Y0BSP1_9SPHN</name>
<evidence type="ECO:0000313" key="3">
    <source>
        <dbReference type="Proteomes" id="UP000583556"/>
    </source>
</evidence>
<feature type="transmembrane region" description="Helical" evidence="1">
    <location>
        <begin position="165"/>
        <end position="184"/>
    </location>
</feature>
<feature type="transmembrane region" description="Helical" evidence="1">
    <location>
        <begin position="37"/>
        <end position="63"/>
    </location>
</feature>
<dbReference type="InterPro" id="IPR018688">
    <property type="entry name" value="PpoB2-like"/>
</dbReference>
<evidence type="ECO:0000256" key="1">
    <source>
        <dbReference type="SAM" id="Phobius"/>
    </source>
</evidence>
<dbReference type="EMBL" id="JABBGM010000012">
    <property type="protein sequence ID" value="NML95748.1"/>
    <property type="molecule type" value="Genomic_DNA"/>
</dbReference>
<evidence type="ECO:0000313" key="2">
    <source>
        <dbReference type="EMBL" id="NML95748.1"/>
    </source>
</evidence>
<feature type="transmembrane region" description="Helical" evidence="1">
    <location>
        <begin position="130"/>
        <end position="153"/>
    </location>
</feature>
<feature type="transmembrane region" description="Helical" evidence="1">
    <location>
        <begin position="220"/>
        <end position="253"/>
    </location>
</feature>
<comment type="caution">
    <text evidence="2">The sequence shown here is derived from an EMBL/GenBank/DDBJ whole genome shotgun (WGS) entry which is preliminary data.</text>
</comment>
<protein>
    <submittedName>
        <fullName evidence="2">DUF2182 domain-containing protein</fullName>
    </submittedName>
</protein>
<reference evidence="2 3" key="1">
    <citation type="submission" date="2020-04" db="EMBL/GenBank/DDBJ databases">
        <title>Novosphingobium sp. TW-4 isolated from soil.</title>
        <authorList>
            <person name="Dahal R.H."/>
            <person name="Chaudhary D.K."/>
        </authorList>
    </citation>
    <scope>NUCLEOTIDE SEQUENCE [LARGE SCALE GENOMIC DNA]</scope>
    <source>
        <strain evidence="2 3">TW-4</strain>
    </source>
</reference>